<dbReference type="PANTHER" id="PTHR31730:SF2">
    <property type="entry name" value="PROTEIN PSK SIMULATOR 3"/>
    <property type="match status" value="1"/>
</dbReference>
<dbReference type="Proteomes" id="UP000836841">
    <property type="component" value="Unassembled WGS sequence"/>
</dbReference>
<sequence length="123" mass="13183">MGPKLPSINNTHQVLVNPQGKQVTLGLGKAVEVLDTLGSSMTSLNKSGGFGLALTTKGSELQILAFEVANTIMKVPFKMEYTAIEGSDPPSEGVQRLVSEDINELLTIVAKDKRLVQLNGKYL</sequence>
<accession>A0AAU9TE35</accession>
<keyword evidence="2" id="KW-1185">Reference proteome</keyword>
<dbReference type="GO" id="GO:0045927">
    <property type="term" value="P:positive regulation of growth"/>
    <property type="evidence" value="ECO:0007669"/>
    <property type="project" value="InterPro"/>
</dbReference>
<name>A0AAU9TE35_THLAR</name>
<dbReference type="InterPro" id="IPR045021">
    <property type="entry name" value="PSI1/2/3"/>
</dbReference>
<evidence type="ECO:0000313" key="1">
    <source>
        <dbReference type="EMBL" id="CAH2080422.1"/>
    </source>
</evidence>
<protein>
    <submittedName>
        <fullName evidence="1">Uncharacterized protein</fullName>
    </submittedName>
</protein>
<dbReference type="EMBL" id="CAJVSB020000891">
    <property type="protein sequence ID" value="CAH2080422.1"/>
    <property type="molecule type" value="Genomic_DNA"/>
</dbReference>
<organism evidence="1 2">
    <name type="scientific">Thlaspi arvense</name>
    <name type="common">Field penny-cress</name>
    <dbReference type="NCBI Taxonomy" id="13288"/>
    <lineage>
        <taxon>Eukaryota</taxon>
        <taxon>Viridiplantae</taxon>
        <taxon>Streptophyta</taxon>
        <taxon>Embryophyta</taxon>
        <taxon>Tracheophyta</taxon>
        <taxon>Spermatophyta</taxon>
        <taxon>Magnoliopsida</taxon>
        <taxon>eudicotyledons</taxon>
        <taxon>Gunneridae</taxon>
        <taxon>Pentapetalae</taxon>
        <taxon>rosids</taxon>
        <taxon>malvids</taxon>
        <taxon>Brassicales</taxon>
        <taxon>Brassicaceae</taxon>
        <taxon>Thlaspideae</taxon>
        <taxon>Thlaspi</taxon>
    </lineage>
</organism>
<gene>
    <name evidence="1" type="ORF">TAV2_LOCUS26128</name>
</gene>
<dbReference type="PANTHER" id="PTHR31730">
    <property type="entry name" value="OS01G0873900 PROTEIN"/>
    <property type="match status" value="1"/>
</dbReference>
<proteinExistence type="predicted"/>
<comment type="caution">
    <text evidence="1">The sequence shown here is derived from an EMBL/GenBank/DDBJ whole genome shotgun (WGS) entry which is preliminary data.</text>
</comment>
<reference evidence="1 2" key="1">
    <citation type="submission" date="2022-03" db="EMBL/GenBank/DDBJ databases">
        <authorList>
            <person name="Nunn A."/>
            <person name="Chopra R."/>
            <person name="Nunn A."/>
            <person name="Contreras Garrido A."/>
        </authorList>
    </citation>
    <scope>NUCLEOTIDE SEQUENCE [LARGE SCALE GENOMIC DNA]</scope>
</reference>
<evidence type="ECO:0000313" key="2">
    <source>
        <dbReference type="Proteomes" id="UP000836841"/>
    </source>
</evidence>
<dbReference type="AlphaFoldDB" id="A0AAU9TE35"/>